<evidence type="ECO:0000256" key="3">
    <source>
        <dbReference type="ARBA" id="ARBA00022884"/>
    </source>
</evidence>
<dbReference type="HOGENOM" id="CLU_084513_1_1_1"/>
<proteinExistence type="inferred from homology"/>
<evidence type="ECO:0000256" key="7">
    <source>
        <dbReference type="SAM" id="MobiDB-lite"/>
    </source>
</evidence>
<dbReference type="InterPro" id="IPR004037">
    <property type="entry name" value="Ribosomal_eL8-like_CS"/>
</dbReference>
<dbReference type="eggNOG" id="KOG3167">
    <property type="taxonomic scope" value="Eukaryota"/>
</dbReference>
<feature type="region of interest" description="Disordered" evidence="7">
    <location>
        <begin position="1"/>
        <end position="44"/>
    </location>
</feature>
<reference evidence="9 10" key="1">
    <citation type="journal article" date="2007" name="Proc. Natl. Acad. Sci. U.S.A.">
        <title>The tiny eukaryote Ostreococcus provides genomic insights into the paradox of plankton speciation.</title>
        <authorList>
            <person name="Palenik B."/>
            <person name="Grimwood J."/>
            <person name="Aerts A."/>
            <person name="Rouze P."/>
            <person name="Salamov A."/>
            <person name="Putnam N."/>
            <person name="Dupont C."/>
            <person name="Jorgensen R."/>
            <person name="Derelle E."/>
            <person name="Rombauts S."/>
            <person name="Zhou K."/>
            <person name="Otillar R."/>
            <person name="Merchant S.S."/>
            <person name="Podell S."/>
            <person name="Gaasterland T."/>
            <person name="Napoli C."/>
            <person name="Gendler K."/>
            <person name="Manuell A."/>
            <person name="Tai V."/>
            <person name="Vallon O."/>
            <person name="Piganeau G."/>
            <person name="Jancek S."/>
            <person name="Heijde M."/>
            <person name="Jabbari K."/>
            <person name="Bowler C."/>
            <person name="Lohr M."/>
            <person name="Robbens S."/>
            <person name="Werner G."/>
            <person name="Dubchak I."/>
            <person name="Pazour G.J."/>
            <person name="Ren Q."/>
            <person name="Paulsen I."/>
            <person name="Delwiche C."/>
            <person name="Schmutz J."/>
            <person name="Rokhsar D."/>
            <person name="Van de Peer Y."/>
            <person name="Moreau H."/>
            <person name="Grigoriev I.V."/>
        </authorList>
    </citation>
    <scope>NUCLEOTIDE SEQUENCE [LARGE SCALE GENOMIC DNA]</scope>
    <source>
        <strain evidence="9 10">CCE9901</strain>
    </source>
</reference>
<dbReference type="InterPro" id="IPR029064">
    <property type="entry name" value="Ribosomal_eL30-like_sf"/>
</dbReference>
<feature type="compositionally biased region" description="Basic and acidic residues" evidence="7">
    <location>
        <begin position="1"/>
        <end position="21"/>
    </location>
</feature>
<dbReference type="KEGG" id="olu:OSTLU_17769"/>
<feature type="domain" description="Ribosomal protein eL8/eL30/eS12/Gadd45" evidence="8">
    <location>
        <begin position="54"/>
        <end position="141"/>
    </location>
</feature>
<dbReference type="Gene3D" id="3.30.1330.30">
    <property type="match status" value="1"/>
</dbReference>
<dbReference type="OMA" id="EDNYEAR"/>
<evidence type="ECO:0000256" key="2">
    <source>
        <dbReference type="ARBA" id="ARBA00007337"/>
    </source>
</evidence>
<dbReference type="InterPro" id="IPR050257">
    <property type="entry name" value="eL8/uL1-like"/>
</dbReference>
<dbReference type="InterPro" id="IPR002415">
    <property type="entry name" value="H/ACA_rnp_Nhp2-like"/>
</dbReference>
<keyword evidence="4 6" id="KW-0539">Nucleus</keyword>
<comment type="subcellular location">
    <subcellularLocation>
        <location evidence="1 6">Nucleus</location>
        <location evidence="1 6">Nucleolus</location>
    </subcellularLocation>
</comment>
<comment type="function">
    <text evidence="6">Common component of the spliceosome and rRNA processing machinery.</text>
</comment>
<dbReference type="SUPFAM" id="SSF55315">
    <property type="entry name" value="L30e-like"/>
    <property type="match status" value="1"/>
</dbReference>
<organism evidence="9 10">
    <name type="scientific">Ostreococcus lucimarinus (strain CCE9901)</name>
    <dbReference type="NCBI Taxonomy" id="436017"/>
    <lineage>
        <taxon>Eukaryota</taxon>
        <taxon>Viridiplantae</taxon>
        <taxon>Chlorophyta</taxon>
        <taxon>Mamiellophyceae</taxon>
        <taxon>Mamiellales</taxon>
        <taxon>Bathycoccaceae</taxon>
        <taxon>Ostreococcus</taxon>
    </lineage>
</organism>
<evidence type="ECO:0000256" key="4">
    <source>
        <dbReference type="ARBA" id="ARBA00023242"/>
    </source>
</evidence>
<dbReference type="Gramene" id="ABO99200">
    <property type="protein sequence ID" value="ABO99200"/>
    <property type="gene ID" value="OSTLU_17769"/>
</dbReference>
<dbReference type="GO" id="GO:0003723">
    <property type="term" value="F:RNA binding"/>
    <property type="evidence" value="ECO:0007669"/>
    <property type="project" value="UniProtKB-UniRule"/>
</dbReference>
<evidence type="ECO:0000259" key="8">
    <source>
        <dbReference type="Pfam" id="PF01248"/>
    </source>
</evidence>
<dbReference type="GO" id="GO:0042254">
    <property type="term" value="P:ribosome biogenesis"/>
    <property type="evidence" value="ECO:0007669"/>
    <property type="project" value="InterPro"/>
</dbReference>
<dbReference type="PRINTS" id="PR00881">
    <property type="entry name" value="L7ARS6FAMILY"/>
</dbReference>
<dbReference type="InterPro" id="IPR004038">
    <property type="entry name" value="Ribosomal_eL8/eL30/eS12/Gad45"/>
</dbReference>
<evidence type="ECO:0000256" key="1">
    <source>
        <dbReference type="ARBA" id="ARBA00004604"/>
    </source>
</evidence>
<name>A4S6A0_OSTLU</name>
<evidence type="ECO:0000256" key="6">
    <source>
        <dbReference type="RuleBase" id="RU366039"/>
    </source>
</evidence>
<dbReference type="PANTHER" id="PTHR23105">
    <property type="entry name" value="RIBOSOMAL PROTEIN L7AE FAMILY MEMBER"/>
    <property type="match status" value="1"/>
</dbReference>
<keyword evidence="5 6" id="KW-0687">Ribonucleoprotein</keyword>
<gene>
    <name evidence="9" type="ORF">OSTLU_17769</name>
</gene>
<dbReference type="GO" id="GO:0031429">
    <property type="term" value="C:box H/ACA snoRNP complex"/>
    <property type="evidence" value="ECO:0007669"/>
    <property type="project" value="UniProtKB-UniRule"/>
</dbReference>
<dbReference type="STRING" id="436017.A4S6A0"/>
<keyword evidence="10" id="KW-1185">Reference proteome</keyword>
<dbReference type="AlphaFoldDB" id="A4S6A0"/>
<evidence type="ECO:0000256" key="5">
    <source>
        <dbReference type="ARBA" id="ARBA00023274"/>
    </source>
</evidence>
<dbReference type="OrthoDB" id="5364946at2759"/>
<dbReference type="Pfam" id="PF01248">
    <property type="entry name" value="Ribosomal_L7Ae"/>
    <property type="match status" value="1"/>
</dbReference>
<comment type="function">
    <text evidence="6">Required for ribosome biogenesis. Part of a complex which catalyzes pseudouridylation of rRNA. This involves the isomerization of uridine such that the ribose is subsequently attached to C5, instead of the normal N1. Pseudouridine ('psi') residues may serve to stabilize the conformation of rRNAs.</text>
</comment>
<dbReference type="EMBL" id="CP000593">
    <property type="protein sequence ID" value="ABO99200.1"/>
    <property type="molecule type" value="Genomic_DNA"/>
</dbReference>
<evidence type="ECO:0000313" key="9">
    <source>
        <dbReference type="EMBL" id="ABO99200.1"/>
    </source>
</evidence>
<dbReference type="GeneID" id="5005015"/>
<dbReference type="GO" id="GO:0000398">
    <property type="term" value="P:mRNA splicing, via spliceosome"/>
    <property type="evidence" value="ECO:0007669"/>
    <property type="project" value="UniProtKB-UniRule"/>
</dbReference>
<dbReference type="GO" id="GO:0031120">
    <property type="term" value="P:snRNA pseudouridine synthesis"/>
    <property type="evidence" value="ECO:0007669"/>
    <property type="project" value="UniProtKB-UniRule"/>
</dbReference>
<evidence type="ECO:0000313" key="10">
    <source>
        <dbReference type="Proteomes" id="UP000001568"/>
    </source>
</evidence>
<dbReference type="PROSITE" id="PS01082">
    <property type="entry name" value="RIBOSOMAL_L7AE"/>
    <property type="match status" value="1"/>
</dbReference>
<sequence length="171" mass="18463">MGKEKTPKKDKKEKTPKKDKSASPGGDSEDEGDGALRPTAPIATPLADLKTTKKILKVVKKAAKAKQVRRGVKEVVKALKKETKGVCVIAGDISPIDVITHVPILCEEAGVPYVYVHSKEELGAAGMTKRPTSVMLVMPEGVKGSVKMSSSDKKEFDDMYEKILAKVKSMK</sequence>
<dbReference type="PRINTS" id="PR00883">
    <property type="entry name" value="NUCLEARHMG"/>
</dbReference>
<protein>
    <recommendedName>
        <fullName evidence="6">H/ACA ribonucleoprotein complex subunit 2</fullName>
    </recommendedName>
    <alternativeName>
        <fullName evidence="6">Nucleolar protein family A member 2</fullName>
    </alternativeName>
</protein>
<comment type="similarity">
    <text evidence="2 6">Belongs to the eukaryotic ribosomal protein eL8 family.</text>
</comment>
<keyword evidence="3 6" id="KW-0694">RNA-binding</keyword>
<dbReference type="RefSeq" id="XP_001420907.1">
    <property type="nucleotide sequence ID" value="XM_001420870.1"/>
</dbReference>
<accession>A4S6A0</accession>
<dbReference type="InterPro" id="IPR018492">
    <property type="entry name" value="Ribosomal_eL8/Nhp2"/>
</dbReference>
<dbReference type="Proteomes" id="UP000001568">
    <property type="component" value="Chromosome 13"/>
</dbReference>